<dbReference type="PANTHER" id="PTHR35889">
    <property type="entry name" value="CYCLOINULO-OLIGOSACCHARIDE FRUCTANOTRANSFERASE-RELATED"/>
    <property type="match status" value="1"/>
</dbReference>
<sequence length="786" mass="87834">MRFLPSILALLHGLLFSGLSLVVPLDAAEIVDGPPSFAPEQIEFFETQIRPLLVQHCFDCHSTDALEVEAGLYVDSREAILRGGESGAAVVPGKPSESLLIQSVNYEASEMPPDRKLDQRQIDALTRWVEMGAPWPQVTSSPGVPIATGTDWSSFDWDSARQSHWAWQPVQRPEIPAVDPSLVVNPIDNFVVARRAAAGLDAVAIAEPEILVRRIYIDLIGVPPTPEQVQSFVASSAMDRQDAVESLVDELLASPMYGQRWSRHWLDVARYSDGQGGFLDNKPLDAAWRYRDWVVDALNQDMPINEFIRLQIAGDQNGDYSEAIATGFFALGPTYRSDGGDPDSVAQAKGETLDDRIDTLTRGLLGITGACARCHDHKFDPIPQQDYYSLAGVFNNTAVRDMPLASGDVVKRFDAHQRKVNELQKQLNQLNKKIEDDKRDATSEEQSQLDEWQAELTDLKQNAPPGYEIAHTLHDTGDGDMKVALRGNLRRTGDVAPRRFLRLLSGKEQDRFTSGSGRAGLADAIVDPENPLTVRVFVNRVWMHHFGAGLVRTPSNFGTLGESPTHPELLDWMASEFISGGWSLKSLHRQIMTSATYQLSSRFDEQSFVADGDNRLLWRMSPRRMDVEAWRDSLLAVTGELDTSLGGPSIADVTQNKRRTLYAKVSRNGDVFESDRFLRRFDFPLMRATVAQRPSSIVPQQYLFLMNSRFMVERAKSLVALLATASESDAARIEHAYDLLYCRSPEPMELRLGLQFLSSPEDANPLSRWDRYAQVLLSSNEFMFVR</sequence>
<comment type="caution">
    <text evidence="5">The sequence shown here is derived from an EMBL/GenBank/DDBJ whole genome shotgun (WGS) entry which is preliminary data.</text>
</comment>
<keyword evidence="6" id="KW-1185">Reference proteome</keyword>
<dbReference type="PANTHER" id="PTHR35889:SF3">
    <property type="entry name" value="F-BOX DOMAIN-CONTAINING PROTEIN"/>
    <property type="match status" value="1"/>
</dbReference>
<keyword evidence="1" id="KW-0175">Coiled coil</keyword>
<evidence type="ECO:0000313" key="5">
    <source>
        <dbReference type="EMBL" id="GAA5510895.1"/>
    </source>
</evidence>
<evidence type="ECO:0000256" key="1">
    <source>
        <dbReference type="SAM" id="Coils"/>
    </source>
</evidence>
<protein>
    <recommendedName>
        <fullName evidence="7">Planctomycete cytochrome C</fullName>
    </recommendedName>
</protein>
<dbReference type="Pfam" id="PF07587">
    <property type="entry name" value="PSD1"/>
    <property type="match status" value="1"/>
</dbReference>
<feature type="domain" description="DUF1549" evidence="2">
    <location>
        <begin position="186"/>
        <end position="397"/>
    </location>
</feature>
<feature type="coiled-coil region" evidence="1">
    <location>
        <begin position="413"/>
        <end position="462"/>
    </location>
</feature>
<organism evidence="5 6">
    <name type="scientific">Novipirellula caenicola</name>
    <dbReference type="NCBI Taxonomy" id="1536901"/>
    <lineage>
        <taxon>Bacteria</taxon>
        <taxon>Pseudomonadati</taxon>
        <taxon>Planctomycetota</taxon>
        <taxon>Planctomycetia</taxon>
        <taxon>Pirellulales</taxon>
        <taxon>Pirellulaceae</taxon>
        <taxon>Novipirellula</taxon>
    </lineage>
</organism>
<dbReference type="InterPro" id="IPR022655">
    <property type="entry name" value="DUF1553"/>
</dbReference>
<dbReference type="RefSeq" id="WP_345689189.1">
    <property type="nucleotide sequence ID" value="NZ_BAABRO010000030.1"/>
</dbReference>
<name>A0ABP9W271_9BACT</name>
<dbReference type="Proteomes" id="UP001416858">
    <property type="component" value="Unassembled WGS sequence"/>
</dbReference>
<gene>
    <name evidence="5" type="ORF">Rcae01_06407</name>
</gene>
<feature type="domain" description="DUF1553" evidence="3">
    <location>
        <begin position="517"/>
        <end position="756"/>
    </location>
</feature>
<accession>A0ABP9W271</accession>
<evidence type="ECO:0008006" key="7">
    <source>
        <dbReference type="Google" id="ProtNLM"/>
    </source>
</evidence>
<dbReference type="InterPro" id="IPR011444">
    <property type="entry name" value="DUF1549"/>
</dbReference>
<dbReference type="Pfam" id="PF07583">
    <property type="entry name" value="PSCyt2"/>
    <property type="match status" value="1"/>
</dbReference>
<proteinExistence type="predicted"/>
<evidence type="ECO:0000313" key="6">
    <source>
        <dbReference type="Proteomes" id="UP001416858"/>
    </source>
</evidence>
<feature type="domain" description="Cytochrome C Planctomycete-type" evidence="4">
    <location>
        <begin position="57"/>
        <end position="114"/>
    </location>
</feature>
<evidence type="ECO:0000259" key="2">
    <source>
        <dbReference type="Pfam" id="PF07583"/>
    </source>
</evidence>
<dbReference type="InterPro" id="IPR011429">
    <property type="entry name" value="Cyt_c_Planctomycete-type"/>
</dbReference>
<reference evidence="5 6" key="1">
    <citation type="submission" date="2024-02" db="EMBL/GenBank/DDBJ databases">
        <title>Rhodopirellula caenicola NBRC 110016.</title>
        <authorList>
            <person name="Ichikawa N."/>
            <person name="Katano-Makiyama Y."/>
            <person name="Hidaka K."/>
        </authorList>
    </citation>
    <scope>NUCLEOTIDE SEQUENCE [LARGE SCALE GENOMIC DNA]</scope>
    <source>
        <strain evidence="5 6">NBRC 110016</strain>
    </source>
</reference>
<evidence type="ECO:0000259" key="4">
    <source>
        <dbReference type="Pfam" id="PF07635"/>
    </source>
</evidence>
<evidence type="ECO:0000259" key="3">
    <source>
        <dbReference type="Pfam" id="PF07587"/>
    </source>
</evidence>
<dbReference type="EMBL" id="BAABRO010000030">
    <property type="protein sequence ID" value="GAA5510895.1"/>
    <property type="molecule type" value="Genomic_DNA"/>
</dbReference>
<dbReference type="Pfam" id="PF07635">
    <property type="entry name" value="PSCyt1"/>
    <property type="match status" value="1"/>
</dbReference>